<dbReference type="STRING" id="2711.A0A067GS61"/>
<name>A0A067GS61_CITSI</name>
<dbReference type="AlphaFoldDB" id="A0A067GS61"/>
<dbReference type="PANTHER" id="PTHR46631:SF21">
    <property type="entry name" value="60S RIBOSOMAL PROTEIN L18A-LIKE PROTEIN"/>
    <property type="match status" value="1"/>
</dbReference>
<evidence type="ECO:0000313" key="3">
    <source>
        <dbReference type="Proteomes" id="UP000027120"/>
    </source>
</evidence>
<gene>
    <name evidence="2" type="ORF">CISIN_1g045574mg</name>
</gene>
<feature type="transmembrane region" description="Helical" evidence="1">
    <location>
        <begin position="128"/>
        <end position="147"/>
    </location>
</feature>
<organism evidence="2 3">
    <name type="scientific">Citrus sinensis</name>
    <name type="common">Sweet orange</name>
    <name type="synonym">Citrus aurantium var. sinensis</name>
    <dbReference type="NCBI Taxonomy" id="2711"/>
    <lineage>
        <taxon>Eukaryota</taxon>
        <taxon>Viridiplantae</taxon>
        <taxon>Streptophyta</taxon>
        <taxon>Embryophyta</taxon>
        <taxon>Tracheophyta</taxon>
        <taxon>Spermatophyta</taxon>
        <taxon>Magnoliopsida</taxon>
        <taxon>eudicotyledons</taxon>
        <taxon>Gunneridae</taxon>
        <taxon>Pentapetalae</taxon>
        <taxon>rosids</taxon>
        <taxon>malvids</taxon>
        <taxon>Sapindales</taxon>
        <taxon>Rutaceae</taxon>
        <taxon>Aurantioideae</taxon>
        <taxon>Citrus</taxon>
    </lineage>
</organism>
<protein>
    <recommendedName>
        <fullName evidence="4">60S ribosomal protein L18a-like protein</fullName>
    </recommendedName>
</protein>
<reference evidence="2 3" key="1">
    <citation type="submission" date="2014-04" db="EMBL/GenBank/DDBJ databases">
        <authorList>
            <consortium name="International Citrus Genome Consortium"/>
            <person name="Gmitter F."/>
            <person name="Chen C."/>
            <person name="Farmerie W."/>
            <person name="Harkins T."/>
            <person name="Desany B."/>
            <person name="Mohiuddin M."/>
            <person name="Kodira C."/>
            <person name="Borodovsky M."/>
            <person name="Lomsadze A."/>
            <person name="Burns P."/>
            <person name="Jenkins J."/>
            <person name="Prochnik S."/>
            <person name="Shu S."/>
            <person name="Chapman J."/>
            <person name="Pitluck S."/>
            <person name="Schmutz J."/>
            <person name="Rokhsar D."/>
        </authorList>
    </citation>
    <scope>NUCLEOTIDE SEQUENCE</scope>
</reference>
<dbReference type="EMBL" id="KK784879">
    <property type="protein sequence ID" value="KDO78151.1"/>
    <property type="molecule type" value="Genomic_DNA"/>
</dbReference>
<keyword evidence="1" id="KW-1133">Transmembrane helix</keyword>
<keyword evidence="1" id="KW-0472">Membrane</keyword>
<dbReference type="InterPro" id="IPR044804">
    <property type="entry name" value="Ribosomal_eL20z-like"/>
</dbReference>
<sequence>MNDEQKGRGLISNPQNKNYYGTFQGVVNYYPPFPQAPPQQVVGLPQPIPPPGPGISNHPLLYGHGYQTIPGYAVVEGRPLGEYRLPCCGIGMGWFLFIIGFFLGGIPWYVGAFIALCAQVDYREKPGYIACAIASVLTMIALTLGVTKGAHTWGD</sequence>
<evidence type="ECO:0000313" key="2">
    <source>
        <dbReference type="EMBL" id="KDO78151.1"/>
    </source>
</evidence>
<dbReference type="eggNOG" id="KOG0829">
    <property type="taxonomic scope" value="Eukaryota"/>
</dbReference>
<keyword evidence="1" id="KW-0812">Transmembrane</keyword>
<accession>A0A067GS61</accession>
<evidence type="ECO:0000256" key="1">
    <source>
        <dbReference type="SAM" id="Phobius"/>
    </source>
</evidence>
<dbReference type="PANTHER" id="PTHR46631">
    <property type="entry name" value="60S RIBOSOMAL PROTEIN L18A-LIKE"/>
    <property type="match status" value="1"/>
</dbReference>
<evidence type="ECO:0008006" key="4">
    <source>
        <dbReference type="Google" id="ProtNLM"/>
    </source>
</evidence>
<proteinExistence type="predicted"/>
<dbReference type="Proteomes" id="UP000027120">
    <property type="component" value="Unassembled WGS sequence"/>
</dbReference>
<feature type="transmembrane region" description="Helical" evidence="1">
    <location>
        <begin position="94"/>
        <end position="116"/>
    </location>
</feature>
<dbReference type="PaxDb" id="2711-XP_006467486.1"/>
<keyword evidence="3" id="KW-1185">Reference proteome</keyword>